<evidence type="ECO:0008006" key="2">
    <source>
        <dbReference type="Google" id="ProtNLM"/>
    </source>
</evidence>
<reference evidence="1" key="1">
    <citation type="journal article" date="2020" name="Nature">
        <title>Giant virus diversity and host interactions through global metagenomics.</title>
        <authorList>
            <person name="Schulz F."/>
            <person name="Roux S."/>
            <person name="Paez-Espino D."/>
            <person name="Jungbluth S."/>
            <person name="Walsh D.A."/>
            <person name="Denef V.J."/>
            <person name="McMahon K.D."/>
            <person name="Konstantinidis K.T."/>
            <person name="Eloe-Fadrosh E.A."/>
            <person name="Kyrpides N.C."/>
            <person name="Woyke T."/>
        </authorList>
    </citation>
    <scope>NUCLEOTIDE SEQUENCE</scope>
    <source>
        <strain evidence="1">GVMAG-M-3300018080-19</strain>
    </source>
</reference>
<evidence type="ECO:0000313" key="1">
    <source>
        <dbReference type="EMBL" id="QHS93743.1"/>
    </source>
</evidence>
<organism evidence="1">
    <name type="scientific">viral metagenome</name>
    <dbReference type="NCBI Taxonomy" id="1070528"/>
    <lineage>
        <taxon>unclassified sequences</taxon>
        <taxon>metagenomes</taxon>
        <taxon>organismal metagenomes</taxon>
    </lineage>
</organism>
<name>A0A6C0BR56_9ZZZZ</name>
<dbReference type="EMBL" id="MN739209">
    <property type="protein sequence ID" value="QHS93743.1"/>
    <property type="molecule type" value="Genomic_DNA"/>
</dbReference>
<proteinExistence type="predicted"/>
<dbReference type="AlphaFoldDB" id="A0A6C0BR56"/>
<accession>A0A6C0BR56</accession>
<sequence length="221" mass="25981">MRILYRFKSETTKIRKWECKSNRWMIIRYEIEKRHHLHEGRSHITATLASTGEALTESSTLKDGDCIILQRLPTPTYLQPYVPKEIEDREEREQARAYAAKMLRQTKTFDNEEDFKLEVMLKAEDYIGNWRRKNRKRPAVHPSVYGDGLPPWYECLHCGAKQDHKTEMCKDQKSTFIPLRKRRAPSGIPSSDLRPATEEEARTVAMRTADGRFVMLKRQIA</sequence>
<protein>
    <recommendedName>
        <fullName evidence="2">DWNN domain-containing protein</fullName>
    </recommendedName>
</protein>